<comment type="caution">
    <text evidence="15">The sequence shown here is derived from an EMBL/GenBank/DDBJ whole genome shotgun (WGS) entry which is preliminary data.</text>
</comment>
<proteinExistence type="predicted"/>
<feature type="domain" description="Integrase catalytic" evidence="14">
    <location>
        <begin position="390"/>
        <end position="554"/>
    </location>
</feature>
<dbReference type="GO" id="GO:0003677">
    <property type="term" value="F:DNA binding"/>
    <property type="evidence" value="ECO:0007669"/>
    <property type="project" value="UniProtKB-KW"/>
</dbReference>
<evidence type="ECO:0000256" key="2">
    <source>
        <dbReference type="ARBA" id="ARBA00022723"/>
    </source>
</evidence>
<evidence type="ECO:0000259" key="13">
    <source>
        <dbReference type="PROSITE" id="PS50878"/>
    </source>
</evidence>
<dbReference type="InterPro" id="IPR056924">
    <property type="entry name" value="SH3_Tf2-1"/>
</dbReference>
<dbReference type="PROSITE" id="PS50994">
    <property type="entry name" value="INTEGRASE"/>
    <property type="match status" value="1"/>
</dbReference>
<keyword evidence="1" id="KW-0645">Protease</keyword>
<dbReference type="GO" id="GO:0003964">
    <property type="term" value="F:RNA-directed DNA polymerase activity"/>
    <property type="evidence" value="ECO:0007669"/>
    <property type="project" value="UniProtKB-KW"/>
</dbReference>
<dbReference type="PANTHER" id="PTHR37984:SF5">
    <property type="entry name" value="PROTEIN NYNRIN-LIKE"/>
    <property type="match status" value="1"/>
</dbReference>
<keyword evidence="6" id="KW-0229">DNA integration</keyword>
<dbReference type="Pfam" id="PF17921">
    <property type="entry name" value="Integrase_H2C2"/>
    <property type="match status" value="1"/>
</dbReference>
<dbReference type="GO" id="GO:0004190">
    <property type="term" value="F:aspartic-type endopeptidase activity"/>
    <property type="evidence" value="ECO:0007669"/>
    <property type="project" value="UniProtKB-KW"/>
</dbReference>
<evidence type="ECO:0000256" key="4">
    <source>
        <dbReference type="ARBA" id="ARBA00022801"/>
    </source>
</evidence>
<dbReference type="Pfam" id="PF17919">
    <property type="entry name" value="RT_RNaseH_2"/>
    <property type="match status" value="1"/>
</dbReference>
<accession>A0A8J6BLN6</accession>
<keyword evidence="11" id="KW-0511">Multifunctional enzyme</keyword>
<keyword evidence="16" id="KW-1185">Reference proteome</keyword>
<sequence>MDDILVYSPSLLDHVQHLKQVLSVLKQHNLYAKRGKCFFGLQKLEYLGHIVSADGVSTDPEKTRVMKEWPTPQSLTDLRGFLGLTGYYRKFVRHYGILTKPLTLLLKKSVGFQWTDQAQLAFEKVKKAMCETPVLALPRFDQPFAIETDACDTGVGAVLIQLGHPIAFYSKALGLKNQHLSIYEKEFLAVLMVVDRWRSYLLRGPFTIYTDHKSLCQLDTQVLTSEMQRKAMTKLIGLQYKFQYKKGVDNSAADALSRVGHMFQLQAISGVQPVWLQEVLNSYVVDTKAQDLMRELAITGKNEQGYELVHGLIKHNGKIWIGANSSLQTKLIAAFHSSAVGGHSGMQATYQRLHRLFTWPGLKGAVQDFIRQCSICQQAKHEHCNSPGLLQPLPIPQDSWQDITMDFVEGLPASEGFNCILVIVDRFSKFAHFLPLKHPFSAPQVARVFLDRIVSIYGLPKTIVSDRDKVFTSHFWQNLFDRLQVPLQLSTAYHPQTDGQTERVNQCLEMYLRSATSVSPHRWGQWLPLAQYWYNTCYHTALQCSPYKVLFGRDPSYAFLPALVPRSEDGLTTSDVEQLLQDRHLFSEMLKLQLTRAQHRMKQQADQHRSFRSFQVGDAVYLKLQPYAQSSVANRPYPKLSFKYFGPFEIISRVGAVAYKLKLPDDSLIHPVFHVSQLKHFVPSNVPVFAKLPSPVELDVAELVPTTILDRRLVKKGSTAQVQILVTWGSLPPACATWEDYYVLQKRFPSARIWEEDRARGGGNVTAGVSAVTEKSAKAGGGSRDSAETEPGAGGRV</sequence>
<dbReference type="PANTHER" id="PTHR37984">
    <property type="entry name" value="PROTEIN CBG26694"/>
    <property type="match status" value="1"/>
</dbReference>
<keyword evidence="9" id="KW-0238">DNA-binding</keyword>
<dbReference type="CDD" id="cd09274">
    <property type="entry name" value="RNase_HI_RT_Ty3"/>
    <property type="match status" value="1"/>
</dbReference>
<dbReference type="GO" id="GO:0003887">
    <property type="term" value="F:DNA-directed DNA polymerase activity"/>
    <property type="evidence" value="ECO:0007669"/>
    <property type="project" value="UniProtKB-KW"/>
</dbReference>
<keyword evidence="8" id="KW-0239">DNA-directed DNA polymerase</keyword>
<protein>
    <submittedName>
        <fullName evidence="15">Uncharacterized protein</fullName>
    </submittedName>
</protein>
<evidence type="ECO:0000313" key="15">
    <source>
        <dbReference type="EMBL" id="KAG8087040.1"/>
    </source>
</evidence>
<dbReference type="InterPro" id="IPR050951">
    <property type="entry name" value="Retrovirus_Pol_polyprotein"/>
</dbReference>
<dbReference type="FunFam" id="3.30.70.270:FF:000020">
    <property type="entry name" value="Transposon Tf2-6 polyprotein-like Protein"/>
    <property type="match status" value="1"/>
</dbReference>
<dbReference type="GO" id="GO:0015074">
    <property type="term" value="P:DNA integration"/>
    <property type="evidence" value="ECO:0007669"/>
    <property type="project" value="UniProtKB-KW"/>
</dbReference>
<dbReference type="FunFam" id="3.30.420.10:FF:000032">
    <property type="entry name" value="Retrovirus-related Pol polyprotein from transposon 297-like Protein"/>
    <property type="match status" value="1"/>
</dbReference>
<dbReference type="EMBL" id="JAAALK010000082">
    <property type="protein sequence ID" value="KAG8087040.1"/>
    <property type="molecule type" value="Genomic_DNA"/>
</dbReference>
<evidence type="ECO:0000256" key="1">
    <source>
        <dbReference type="ARBA" id="ARBA00022670"/>
    </source>
</evidence>
<dbReference type="InterPro" id="IPR001584">
    <property type="entry name" value="Integrase_cat-core"/>
</dbReference>
<keyword evidence="7" id="KW-0695">RNA-directed DNA polymerase</keyword>
<evidence type="ECO:0000256" key="12">
    <source>
        <dbReference type="SAM" id="MobiDB-lite"/>
    </source>
</evidence>
<keyword evidence="3" id="KW-0064">Aspartyl protease</keyword>
<dbReference type="OrthoDB" id="694516at2759"/>
<dbReference type="InterPro" id="IPR000477">
    <property type="entry name" value="RT_dom"/>
</dbReference>
<evidence type="ECO:0000256" key="7">
    <source>
        <dbReference type="ARBA" id="ARBA00022918"/>
    </source>
</evidence>
<evidence type="ECO:0000256" key="11">
    <source>
        <dbReference type="ARBA" id="ARBA00023268"/>
    </source>
</evidence>
<organism evidence="15 16">
    <name type="scientific">Zizania palustris</name>
    <name type="common">Northern wild rice</name>
    <dbReference type="NCBI Taxonomy" id="103762"/>
    <lineage>
        <taxon>Eukaryota</taxon>
        <taxon>Viridiplantae</taxon>
        <taxon>Streptophyta</taxon>
        <taxon>Embryophyta</taxon>
        <taxon>Tracheophyta</taxon>
        <taxon>Spermatophyta</taxon>
        <taxon>Magnoliopsida</taxon>
        <taxon>Liliopsida</taxon>
        <taxon>Poales</taxon>
        <taxon>Poaceae</taxon>
        <taxon>BOP clade</taxon>
        <taxon>Oryzoideae</taxon>
        <taxon>Oryzeae</taxon>
        <taxon>Zizaniinae</taxon>
        <taxon>Zizania</taxon>
    </lineage>
</organism>
<dbReference type="GO" id="GO:0006508">
    <property type="term" value="P:proteolysis"/>
    <property type="evidence" value="ECO:0007669"/>
    <property type="project" value="UniProtKB-KW"/>
</dbReference>
<dbReference type="InterPro" id="IPR041577">
    <property type="entry name" value="RT_RNaseH_2"/>
</dbReference>
<dbReference type="PROSITE" id="PS50878">
    <property type="entry name" value="RT_POL"/>
    <property type="match status" value="1"/>
</dbReference>
<dbReference type="InterPro" id="IPR041588">
    <property type="entry name" value="Integrase_H2C2"/>
</dbReference>
<evidence type="ECO:0000256" key="9">
    <source>
        <dbReference type="ARBA" id="ARBA00023125"/>
    </source>
</evidence>
<keyword evidence="5" id="KW-0460">Magnesium</keyword>
<dbReference type="Pfam" id="PF24626">
    <property type="entry name" value="SH3_Tf2-1"/>
    <property type="match status" value="1"/>
</dbReference>
<gene>
    <name evidence="15" type="ORF">GUJ93_ZPchr0010g8809</name>
</gene>
<evidence type="ECO:0000259" key="14">
    <source>
        <dbReference type="PROSITE" id="PS50994"/>
    </source>
</evidence>
<dbReference type="AlphaFoldDB" id="A0A8J6BLN6"/>
<dbReference type="GO" id="GO:0006310">
    <property type="term" value="P:DNA recombination"/>
    <property type="evidence" value="ECO:0007669"/>
    <property type="project" value="UniProtKB-KW"/>
</dbReference>
<evidence type="ECO:0000256" key="8">
    <source>
        <dbReference type="ARBA" id="ARBA00022932"/>
    </source>
</evidence>
<dbReference type="GO" id="GO:0046872">
    <property type="term" value="F:metal ion binding"/>
    <property type="evidence" value="ECO:0007669"/>
    <property type="project" value="UniProtKB-KW"/>
</dbReference>
<evidence type="ECO:0000256" key="10">
    <source>
        <dbReference type="ARBA" id="ARBA00023172"/>
    </source>
</evidence>
<evidence type="ECO:0000313" key="16">
    <source>
        <dbReference type="Proteomes" id="UP000729402"/>
    </source>
</evidence>
<evidence type="ECO:0000256" key="6">
    <source>
        <dbReference type="ARBA" id="ARBA00022908"/>
    </source>
</evidence>
<feature type="domain" description="Reverse transcriptase" evidence="13">
    <location>
        <begin position="1"/>
        <end position="51"/>
    </location>
</feature>
<name>A0A8J6BLN6_ZIZPA</name>
<keyword evidence="8" id="KW-0548">Nucleotidyltransferase</keyword>
<reference evidence="15" key="2">
    <citation type="submission" date="2021-02" db="EMBL/GenBank/DDBJ databases">
        <authorList>
            <person name="Kimball J.A."/>
            <person name="Haas M.W."/>
            <person name="Macchietto M."/>
            <person name="Kono T."/>
            <person name="Duquette J."/>
            <person name="Shao M."/>
        </authorList>
    </citation>
    <scope>NUCLEOTIDE SEQUENCE</scope>
    <source>
        <tissue evidence="15">Fresh leaf tissue</tissue>
    </source>
</reference>
<keyword evidence="10" id="KW-0233">DNA recombination</keyword>
<keyword evidence="2" id="KW-0479">Metal-binding</keyword>
<evidence type="ECO:0000256" key="5">
    <source>
        <dbReference type="ARBA" id="ARBA00022842"/>
    </source>
</evidence>
<feature type="region of interest" description="Disordered" evidence="12">
    <location>
        <begin position="759"/>
        <end position="797"/>
    </location>
</feature>
<dbReference type="Proteomes" id="UP000729402">
    <property type="component" value="Unassembled WGS sequence"/>
</dbReference>
<dbReference type="Pfam" id="PF00665">
    <property type="entry name" value="rve"/>
    <property type="match status" value="1"/>
</dbReference>
<keyword evidence="8" id="KW-0808">Transferase</keyword>
<keyword evidence="4" id="KW-0378">Hydrolase</keyword>
<evidence type="ECO:0000256" key="3">
    <source>
        <dbReference type="ARBA" id="ARBA00022750"/>
    </source>
</evidence>
<reference evidence="15" key="1">
    <citation type="journal article" date="2021" name="bioRxiv">
        <title>Whole Genome Assembly and Annotation of Northern Wild Rice, Zizania palustris L., Supports a Whole Genome Duplication in the Zizania Genus.</title>
        <authorList>
            <person name="Haas M."/>
            <person name="Kono T."/>
            <person name="Macchietto M."/>
            <person name="Millas R."/>
            <person name="McGilp L."/>
            <person name="Shao M."/>
            <person name="Duquette J."/>
            <person name="Hirsch C.N."/>
            <person name="Kimball J."/>
        </authorList>
    </citation>
    <scope>NUCLEOTIDE SEQUENCE</scope>
    <source>
        <tissue evidence="15">Fresh leaf tissue</tissue>
    </source>
</reference>